<keyword evidence="9" id="KW-1185">Reference proteome</keyword>
<evidence type="ECO:0000313" key="9">
    <source>
        <dbReference type="Proteomes" id="UP001556617"/>
    </source>
</evidence>
<dbReference type="InterPro" id="IPR001789">
    <property type="entry name" value="Sig_transdc_resp-reg_receiver"/>
</dbReference>
<dbReference type="Gene3D" id="2.40.50.1020">
    <property type="entry name" value="LytTr DNA-binding domain"/>
    <property type="match status" value="1"/>
</dbReference>
<protein>
    <submittedName>
        <fullName evidence="8">LytR/AlgR family response regulator transcription factor</fullName>
    </submittedName>
</protein>
<evidence type="ECO:0000256" key="5">
    <source>
        <dbReference type="PROSITE-ProRule" id="PRU00169"/>
    </source>
</evidence>
<feature type="domain" description="Response regulatory" evidence="6">
    <location>
        <begin position="1"/>
        <end position="115"/>
    </location>
</feature>
<evidence type="ECO:0000256" key="2">
    <source>
        <dbReference type="ARBA" id="ARBA00023012"/>
    </source>
</evidence>
<dbReference type="PANTHER" id="PTHR37299:SF3">
    <property type="entry name" value="STAGE 0 SPORULATION PROTEIN A HOMOLOG"/>
    <property type="match status" value="1"/>
</dbReference>
<dbReference type="SMART" id="SM00850">
    <property type="entry name" value="LytTR"/>
    <property type="match status" value="1"/>
</dbReference>
<evidence type="ECO:0000259" key="6">
    <source>
        <dbReference type="PROSITE" id="PS50110"/>
    </source>
</evidence>
<dbReference type="EMBL" id="JBFPER010000001">
    <property type="protein sequence ID" value="MEX0379875.1"/>
    <property type="molecule type" value="Genomic_DNA"/>
</dbReference>
<reference evidence="8 9" key="1">
    <citation type="submission" date="2024-07" db="EMBL/GenBank/DDBJ databases">
        <authorList>
            <person name="Yun M."/>
        </authorList>
    </citation>
    <scope>NUCLEOTIDE SEQUENCE [LARGE SCALE GENOMIC DNA]</scope>
    <source>
        <strain evidence="8 9">MS01</strain>
    </source>
</reference>
<dbReference type="PROSITE" id="PS50110">
    <property type="entry name" value="RESPONSE_REGULATORY"/>
    <property type="match status" value="1"/>
</dbReference>
<comment type="caution">
    <text evidence="8">The sequence shown here is derived from an EMBL/GenBank/DDBJ whole genome shotgun (WGS) entry which is preliminary data.</text>
</comment>
<feature type="modified residue" description="4-aspartylphosphate" evidence="5">
    <location>
        <position position="48"/>
    </location>
</feature>
<organism evidence="8 9">
    <name type="scientific">Leuconostoc aquikimchii</name>
    <dbReference type="NCBI Taxonomy" id="3236804"/>
    <lineage>
        <taxon>Bacteria</taxon>
        <taxon>Bacillati</taxon>
        <taxon>Bacillota</taxon>
        <taxon>Bacilli</taxon>
        <taxon>Lactobacillales</taxon>
        <taxon>Lactobacillaceae</taxon>
        <taxon>Leuconostoc</taxon>
    </lineage>
</organism>
<comment type="function">
    <text evidence="4">Required for high-level post-exponential phase expression of a series of secreted proteins.</text>
</comment>
<dbReference type="InterPro" id="IPR011006">
    <property type="entry name" value="CheY-like_superfamily"/>
</dbReference>
<accession>A0ABV3S1D0</accession>
<sequence>MNYYLLEDNFIQQQRIQHIVENCRVFEQPADFLVALKEDLTDKVILLDLEIHTVANAGLTVAKMIRQFDATSPIIIVTTHSEMLEQGLKYHIGILDFINKTQPELLFAKRVQSAVSEAEQQIRIQSGVESDFIALPNGKKTENINLNDIVYATCSESTSHQLTIYCEQKNVQIRATVKSLPKLHPNLMQIHAAYVINKDKVMVFDAKKNTVQLNNGVTLPCARKYIKPMRRLFEVSCNVNTLIFENTSKNHYNKY</sequence>
<name>A0ABV3S1D0_9LACO</name>
<keyword evidence="3" id="KW-0010">Activator</keyword>
<dbReference type="PANTHER" id="PTHR37299">
    <property type="entry name" value="TRANSCRIPTIONAL REGULATOR-RELATED"/>
    <property type="match status" value="1"/>
</dbReference>
<feature type="domain" description="HTH LytTR-type" evidence="7">
    <location>
        <begin position="133"/>
        <end position="235"/>
    </location>
</feature>
<dbReference type="Gene3D" id="3.40.50.2300">
    <property type="match status" value="1"/>
</dbReference>
<dbReference type="Pfam" id="PF04397">
    <property type="entry name" value="LytTR"/>
    <property type="match status" value="1"/>
</dbReference>
<dbReference type="Proteomes" id="UP001556617">
    <property type="component" value="Unassembled WGS sequence"/>
</dbReference>
<evidence type="ECO:0000313" key="8">
    <source>
        <dbReference type="EMBL" id="MEX0379875.1"/>
    </source>
</evidence>
<keyword evidence="2" id="KW-0902">Two-component regulatory system</keyword>
<evidence type="ECO:0000256" key="4">
    <source>
        <dbReference type="ARBA" id="ARBA00037164"/>
    </source>
</evidence>
<proteinExistence type="predicted"/>
<dbReference type="Pfam" id="PF00072">
    <property type="entry name" value="Response_reg"/>
    <property type="match status" value="1"/>
</dbReference>
<keyword evidence="5" id="KW-0597">Phosphoprotein</keyword>
<dbReference type="PROSITE" id="PS50930">
    <property type="entry name" value="HTH_LYTTR"/>
    <property type="match status" value="1"/>
</dbReference>
<dbReference type="RefSeq" id="WP_367973217.1">
    <property type="nucleotide sequence ID" value="NZ_JBFPEQ010000001.1"/>
</dbReference>
<dbReference type="InterPro" id="IPR046947">
    <property type="entry name" value="LytR-like"/>
</dbReference>
<dbReference type="InterPro" id="IPR007492">
    <property type="entry name" value="LytTR_DNA-bd_dom"/>
</dbReference>
<dbReference type="SUPFAM" id="SSF52172">
    <property type="entry name" value="CheY-like"/>
    <property type="match status" value="1"/>
</dbReference>
<keyword evidence="1" id="KW-0963">Cytoplasm</keyword>
<evidence type="ECO:0000259" key="7">
    <source>
        <dbReference type="PROSITE" id="PS50930"/>
    </source>
</evidence>
<evidence type="ECO:0000256" key="3">
    <source>
        <dbReference type="ARBA" id="ARBA00023159"/>
    </source>
</evidence>
<evidence type="ECO:0000256" key="1">
    <source>
        <dbReference type="ARBA" id="ARBA00022490"/>
    </source>
</evidence>
<gene>
    <name evidence="8" type="ORF">AB3K24_00665</name>
</gene>